<keyword evidence="3" id="KW-1185">Reference proteome</keyword>
<feature type="transmembrane region" description="Helical" evidence="1">
    <location>
        <begin position="212"/>
        <end position="235"/>
    </location>
</feature>
<protein>
    <submittedName>
        <fullName evidence="2">Uncharacterized protein</fullName>
    </submittedName>
</protein>
<accession>A0A9P4H6V0</accession>
<reference evidence="2" key="1">
    <citation type="journal article" date="2020" name="Stud. Mycol.">
        <title>101 Dothideomycetes genomes: a test case for predicting lifestyles and emergence of pathogens.</title>
        <authorList>
            <person name="Haridas S."/>
            <person name="Albert R."/>
            <person name="Binder M."/>
            <person name="Bloem J."/>
            <person name="Labutti K."/>
            <person name="Salamov A."/>
            <person name="Andreopoulos B."/>
            <person name="Baker S."/>
            <person name="Barry K."/>
            <person name="Bills G."/>
            <person name="Bluhm B."/>
            <person name="Cannon C."/>
            <person name="Castanera R."/>
            <person name="Culley D."/>
            <person name="Daum C."/>
            <person name="Ezra D."/>
            <person name="Gonzalez J."/>
            <person name="Henrissat B."/>
            <person name="Kuo A."/>
            <person name="Liang C."/>
            <person name="Lipzen A."/>
            <person name="Lutzoni F."/>
            <person name="Magnuson J."/>
            <person name="Mondo S."/>
            <person name="Nolan M."/>
            <person name="Ohm R."/>
            <person name="Pangilinan J."/>
            <person name="Park H.-J."/>
            <person name="Ramirez L."/>
            <person name="Alfaro M."/>
            <person name="Sun H."/>
            <person name="Tritt A."/>
            <person name="Yoshinaga Y."/>
            <person name="Zwiers L.-H."/>
            <person name="Turgeon B."/>
            <person name="Goodwin S."/>
            <person name="Spatafora J."/>
            <person name="Crous P."/>
            <person name="Grigoriev I."/>
        </authorList>
    </citation>
    <scope>NUCLEOTIDE SEQUENCE</scope>
    <source>
        <strain evidence="2">CBS 110217</strain>
    </source>
</reference>
<keyword evidence="1" id="KW-0472">Membrane</keyword>
<sequence length="298" mass="33653">MDKNIIEVPMDSSTTGTLFFLNPNSSWRRQPSLPLRKRFNNKLIQVSIKCMSCIGLRFATIDGFTSHESSMNTYQFLAYEALHVHTDDSPSHDMHGMAVLAFTRLHHLNLHGFEVELEAKLASLSEGHAPDQADLEKLRSLLRDYCQAIQDYEYISQAQFKPPRGHELYPLYETLLPTLYARLRKHPDNSNFRPEACEDNLYRTIMTPHRSFATKVLCAIIGALVLIMLMMVMTLRPNVRTSLVTSSVLIAVVAVGIILLSDGTWRDVLGMTVPYAAVLVVFVGTSTAGQNKSLRRQR</sequence>
<dbReference type="AlphaFoldDB" id="A0A9P4H6V0"/>
<proteinExistence type="predicted"/>
<evidence type="ECO:0000313" key="2">
    <source>
        <dbReference type="EMBL" id="KAF2027726.1"/>
    </source>
</evidence>
<dbReference type="OrthoDB" id="3546297at2759"/>
<gene>
    <name evidence="2" type="ORF">EK21DRAFT_114516</name>
</gene>
<dbReference type="Proteomes" id="UP000799777">
    <property type="component" value="Unassembled WGS sequence"/>
</dbReference>
<name>A0A9P4H6V0_9PLEO</name>
<feature type="transmembrane region" description="Helical" evidence="1">
    <location>
        <begin position="272"/>
        <end position="289"/>
    </location>
</feature>
<evidence type="ECO:0000313" key="3">
    <source>
        <dbReference type="Proteomes" id="UP000799777"/>
    </source>
</evidence>
<organism evidence="2 3">
    <name type="scientific">Setomelanomma holmii</name>
    <dbReference type="NCBI Taxonomy" id="210430"/>
    <lineage>
        <taxon>Eukaryota</taxon>
        <taxon>Fungi</taxon>
        <taxon>Dikarya</taxon>
        <taxon>Ascomycota</taxon>
        <taxon>Pezizomycotina</taxon>
        <taxon>Dothideomycetes</taxon>
        <taxon>Pleosporomycetidae</taxon>
        <taxon>Pleosporales</taxon>
        <taxon>Pleosporineae</taxon>
        <taxon>Phaeosphaeriaceae</taxon>
        <taxon>Setomelanomma</taxon>
    </lineage>
</organism>
<keyword evidence="1" id="KW-1133">Transmembrane helix</keyword>
<dbReference type="EMBL" id="ML978222">
    <property type="protein sequence ID" value="KAF2027726.1"/>
    <property type="molecule type" value="Genomic_DNA"/>
</dbReference>
<keyword evidence="1" id="KW-0812">Transmembrane</keyword>
<comment type="caution">
    <text evidence="2">The sequence shown here is derived from an EMBL/GenBank/DDBJ whole genome shotgun (WGS) entry which is preliminary data.</text>
</comment>
<evidence type="ECO:0000256" key="1">
    <source>
        <dbReference type="SAM" id="Phobius"/>
    </source>
</evidence>
<feature type="transmembrane region" description="Helical" evidence="1">
    <location>
        <begin position="242"/>
        <end position="260"/>
    </location>
</feature>